<sequence>MIKSSFLAWILRMPLIQRWAVMHLIKPENVAEHSHQVAVIAHLLATIRNTYCGGSICPEKAATVALYHEVSETKLQDVIHVTKYHNPAITKEFKAIEELTERECLKTLPEDLQPIFSELLIQKNVDPEYKKIVKAADMISAYLKACDEIKFLNPEFNAVKQRLEEKINKLRTELPEVEVFMEMFAERCLVNIEDMPTEF</sequence>
<dbReference type="AlphaFoldDB" id="K6YMS4"/>
<keyword evidence="1" id="KW-0175">Coiled coil</keyword>
<organism evidence="3 4">
    <name type="scientific">Paraglaciecola arctica BSs20135</name>
    <dbReference type="NCBI Taxonomy" id="493475"/>
    <lineage>
        <taxon>Bacteria</taxon>
        <taxon>Pseudomonadati</taxon>
        <taxon>Pseudomonadota</taxon>
        <taxon>Gammaproteobacteria</taxon>
        <taxon>Alteromonadales</taxon>
        <taxon>Alteromonadaceae</taxon>
        <taxon>Paraglaciecola</taxon>
    </lineage>
</organism>
<feature type="domain" description="HD/PDEase" evidence="2">
    <location>
        <begin position="26"/>
        <end position="151"/>
    </location>
</feature>
<dbReference type="eggNOG" id="COG1896">
    <property type="taxonomic scope" value="Bacteria"/>
</dbReference>
<reference evidence="3 4" key="1">
    <citation type="journal article" date="2017" name="Antonie Van Leeuwenhoek">
        <title>Rhizobium rhizosphaerae sp. nov., a novel species isolated from rice rhizosphere.</title>
        <authorList>
            <person name="Zhao J.J."/>
            <person name="Zhang J."/>
            <person name="Zhang R.J."/>
            <person name="Zhang C.W."/>
            <person name="Yin H.Q."/>
            <person name="Zhang X.X."/>
        </authorList>
    </citation>
    <scope>NUCLEOTIDE SEQUENCE [LARGE SCALE GENOMIC DNA]</scope>
    <source>
        <strain evidence="3 4">BSs20135</strain>
    </source>
</reference>
<dbReference type="Pfam" id="PF12917">
    <property type="entry name" value="YfbR-like"/>
    <property type="match status" value="1"/>
</dbReference>
<protein>
    <submittedName>
        <fullName evidence="3">5'-nucleotidase</fullName>
        <ecNumber evidence="3">3.1.3.5</ecNumber>
    </submittedName>
</protein>
<keyword evidence="3" id="KW-0378">Hydrolase</keyword>
<dbReference type="InterPro" id="IPR003607">
    <property type="entry name" value="HD/PDEase_dom"/>
</dbReference>
<name>K6YMS4_9ALTE</name>
<dbReference type="OrthoDB" id="9812744at2"/>
<evidence type="ECO:0000313" key="3">
    <source>
        <dbReference type="EMBL" id="GAC19477.1"/>
    </source>
</evidence>
<dbReference type="EC" id="3.1.3.5" evidence="3"/>
<dbReference type="RefSeq" id="WP_007620344.1">
    <property type="nucleotide sequence ID" value="NZ_BAEO01000031.1"/>
</dbReference>
<evidence type="ECO:0000313" key="4">
    <source>
        <dbReference type="Proteomes" id="UP000006327"/>
    </source>
</evidence>
<dbReference type="Gene3D" id="1.10.3210.10">
    <property type="entry name" value="Hypothetical protein af1432"/>
    <property type="match status" value="1"/>
</dbReference>
<dbReference type="Proteomes" id="UP000006327">
    <property type="component" value="Unassembled WGS sequence"/>
</dbReference>
<dbReference type="EMBL" id="BAEO01000031">
    <property type="protein sequence ID" value="GAC19477.1"/>
    <property type="molecule type" value="Genomic_DNA"/>
</dbReference>
<feature type="coiled-coil region" evidence="1">
    <location>
        <begin position="153"/>
        <end position="180"/>
    </location>
</feature>
<evidence type="ECO:0000259" key="2">
    <source>
        <dbReference type="SMART" id="SM00471"/>
    </source>
</evidence>
<keyword evidence="4" id="KW-1185">Reference proteome</keyword>
<dbReference type="SUPFAM" id="SSF109604">
    <property type="entry name" value="HD-domain/PDEase-like"/>
    <property type="match status" value="1"/>
</dbReference>
<gene>
    <name evidence="3" type="primary">yfbR</name>
    <name evidence="3" type="ORF">GARC_2511</name>
</gene>
<dbReference type="SMART" id="SM00471">
    <property type="entry name" value="HDc"/>
    <property type="match status" value="1"/>
</dbReference>
<dbReference type="NCBIfam" id="NF003009">
    <property type="entry name" value="PRK03826.1"/>
    <property type="match status" value="1"/>
</dbReference>
<accession>K6YMS4</accession>
<dbReference type="GO" id="GO:0008253">
    <property type="term" value="F:5'-nucleotidase activity"/>
    <property type="evidence" value="ECO:0007669"/>
    <property type="project" value="UniProtKB-EC"/>
</dbReference>
<evidence type="ECO:0000256" key="1">
    <source>
        <dbReference type="SAM" id="Coils"/>
    </source>
</evidence>
<dbReference type="STRING" id="493475.GARC_2511"/>
<comment type="caution">
    <text evidence="3">The sequence shown here is derived from an EMBL/GenBank/DDBJ whole genome shotgun (WGS) entry which is preliminary data.</text>
</comment>
<proteinExistence type="predicted"/>